<feature type="transmembrane region" description="Helical" evidence="7">
    <location>
        <begin position="408"/>
        <end position="429"/>
    </location>
</feature>
<dbReference type="EMBL" id="CM004396">
    <property type="protein sequence ID" value="OAY39141.1"/>
    <property type="molecule type" value="Genomic_DNA"/>
</dbReference>
<gene>
    <name evidence="9" type="ORF">MANES_10G070600v8</name>
</gene>
<dbReference type="SUPFAM" id="SSF49764">
    <property type="entry name" value="HSP20-like chaperones"/>
    <property type="match status" value="1"/>
</dbReference>
<protein>
    <recommendedName>
        <fullName evidence="8">SHSP domain-containing protein</fullName>
    </recommendedName>
</protein>
<evidence type="ECO:0000256" key="3">
    <source>
        <dbReference type="ARBA" id="ARBA00022821"/>
    </source>
</evidence>
<dbReference type="Gene3D" id="2.60.40.790">
    <property type="match status" value="1"/>
</dbReference>
<evidence type="ECO:0000256" key="4">
    <source>
        <dbReference type="PROSITE-ProRule" id="PRU00285"/>
    </source>
</evidence>
<comment type="caution">
    <text evidence="9">The sequence shown here is derived from an EMBL/GenBank/DDBJ whole genome shotgun (WGS) entry which is preliminary data.</text>
</comment>
<dbReference type="OrthoDB" id="1431247at2759"/>
<evidence type="ECO:0000256" key="7">
    <source>
        <dbReference type="SAM" id="Phobius"/>
    </source>
</evidence>
<proteinExistence type="inferred from homology"/>
<feature type="region of interest" description="Disordered" evidence="6">
    <location>
        <begin position="108"/>
        <end position="373"/>
    </location>
</feature>
<evidence type="ECO:0000313" key="9">
    <source>
        <dbReference type="EMBL" id="OAY39141.1"/>
    </source>
</evidence>
<keyword evidence="3" id="KW-0611">Plant defense</keyword>
<dbReference type="InterPro" id="IPR002068">
    <property type="entry name" value="A-crystallin/Hsp20_dom"/>
</dbReference>
<comment type="subcellular location">
    <subcellularLocation>
        <location evidence="1">Cell membrane</location>
        <topology evidence="1">Single-pass membrane protein</topology>
    </subcellularLocation>
</comment>
<dbReference type="PROSITE" id="PS01031">
    <property type="entry name" value="SHSP"/>
    <property type="match status" value="1"/>
</dbReference>
<feature type="compositionally biased region" description="Basic and acidic residues" evidence="6">
    <location>
        <begin position="167"/>
        <end position="185"/>
    </location>
</feature>
<evidence type="ECO:0000256" key="5">
    <source>
        <dbReference type="RuleBase" id="RU003616"/>
    </source>
</evidence>
<dbReference type="InterPro" id="IPR008978">
    <property type="entry name" value="HSP20-like_chaperone"/>
</dbReference>
<dbReference type="Pfam" id="PF00011">
    <property type="entry name" value="HSP20"/>
    <property type="match status" value="1"/>
</dbReference>
<dbReference type="PANTHER" id="PTHR43670">
    <property type="entry name" value="HEAT SHOCK PROTEIN 26"/>
    <property type="match status" value="1"/>
</dbReference>
<dbReference type="GO" id="GO:0006952">
    <property type="term" value="P:defense response"/>
    <property type="evidence" value="ECO:0007669"/>
    <property type="project" value="UniProtKB-KW"/>
</dbReference>
<accession>A0A2C9V5B3</accession>
<keyword evidence="7" id="KW-1133">Transmembrane helix</keyword>
<dbReference type="Gramene" id="Manes.10G070600.1.v8.1">
    <property type="protein sequence ID" value="Manes.10G070600.1.v8.1.CDS"/>
    <property type="gene ID" value="Manes.10G070600.v8.1"/>
</dbReference>
<feature type="compositionally biased region" description="Basic and acidic residues" evidence="6">
    <location>
        <begin position="269"/>
        <end position="287"/>
    </location>
</feature>
<name>A0A2C9V5B3_MANES</name>
<evidence type="ECO:0000313" key="10">
    <source>
        <dbReference type="Proteomes" id="UP000091857"/>
    </source>
</evidence>
<feature type="compositionally biased region" description="Basic and acidic residues" evidence="6">
    <location>
        <begin position="235"/>
        <end position="253"/>
    </location>
</feature>
<evidence type="ECO:0000259" key="8">
    <source>
        <dbReference type="PROSITE" id="PS01031"/>
    </source>
</evidence>
<keyword evidence="10" id="KW-1185">Reference proteome</keyword>
<feature type="compositionally biased region" description="Basic and acidic residues" evidence="6">
    <location>
        <begin position="363"/>
        <end position="373"/>
    </location>
</feature>
<dbReference type="AlphaFoldDB" id="A0A2C9V5B3"/>
<organism evidence="9 10">
    <name type="scientific">Manihot esculenta</name>
    <name type="common">Cassava</name>
    <name type="synonym">Jatropha manihot</name>
    <dbReference type="NCBI Taxonomy" id="3983"/>
    <lineage>
        <taxon>Eukaryota</taxon>
        <taxon>Viridiplantae</taxon>
        <taxon>Streptophyta</taxon>
        <taxon>Embryophyta</taxon>
        <taxon>Tracheophyta</taxon>
        <taxon>Spermatophyta</taxon>
        <taxon>Magnoliopsida</taxon>
        <taxon>eudicotyledons</taxon>
        <taxon>Gunneridae</taxon>
        <taxon>Pentapetalae</taxon>
        <taxon>rosids</taxon>
        <taxon>fabids</taxon>
        <taxon>Malpighiales</taxon>
        <taxon>Euphorbiaceae</taxon>
        <taxon>Crotonoideae</taxon>
        <taxon>Manihoteae</taxon>
        <taxon>Manihot</taxon>
    </lineage>
</organism>
<evidence type="ECO:0000256" key="1">
    <source>
        <dbReference type="ARBA" id="ARBA00004162"/>
    </source>
</evidence>
<keyword evidence="2" id="KW-1003">Cell membrane</keyword>
<dbReference type="Proteomes" id="UP000091857">
    <property type="component" value="Chromosome 10"/>
</dbReference>
<keyword evidence="7" id="KW-0812">Transmembrane</keyword>
<reference evidence="10" key="1">
    <citation type="journal article" date="2016" name="Nat. Biotechnol.">
        <title>Sequencing wild and cultivated cassava and related species reveals extensive interspecific hybridization and genetic diversity.</title>
        <authorList>
            <person name="Bredeson J.V."/>
            <person name="Lyons J.B."/>
            <person name="Prochnik S.E."/>
            <person name="Wu G.A."/>
            <person name="Ha C.M."/>
            <person name="Edsinger-Gonzales E."/>
            <person name="Grimwood J."/>
            <person name="Schmutz J."/>
            <person name="Rabbi I.Y."/>
            <person name="Egesi C."/>
            <person name="Nauluvula P."/>
            <person name="Lebot V."/>
            <person name="Ndunguru J."/>
            <person name="Mkamilo G."/>
            <person name="Bart R.S."/>
            <person name="Setter T.L."/>
            <person name="Gleadow R.M."/>
            <person name="Kulakow P."/>
            <person name="Ferguson M.E."/>
            <person name="Rounsley S."/>
            <person name="Rokhsar D.S."/>
        </authorList>
    </citation>
    <scope>NUCLEOTIDE SEQUENCE [LARGE SCALE GENOMIC DNA]</scope>
    <source>
        <strain evidence="10">cv. AM560-2</strain>
    </source>
</reference>
<dbReference type="GO" id="GO:0005886">
    <property type="term" value="C:plasma membrane"/>
    <property type="evidence" value="ECO:0007669"/>
    <property type="project" value="UniProtKB-SubCell"/>
</dbReference>
<dbReference type="PANTHER" id="PTHR43670:SF125">
    <property type="entry name" value="SHSP DOMAIN-CONTAINING PROTEIN"/>
    <property type="match status" value="1"/>
</dbReference>
<feature type="compositionally biased region" description="Polar residues" evidence="6">
    <location>
        <begin position="108"/>
        <end position="118"/>
    </location>
</feature>
<feature type="domain" description="SHSP" evidence="8">
    <location>
        <begin position="13"/>
        <end position="119"/>
    </location>
</feature>
<evidence type="ECO:0000256" key="6">
    <source>
        <dbReference type="SAM" id="MobiDB-lite"/>
    </source>
</evidence>
<sequence>MATRTRTGGSNTIQYEDFKPKSEMKEEAAAHVLLVHLPAAFQREQVKITYERSTRLIRVVGERPIGGNKWSRINEAFPVPQNCDVQKIQAKFENRVFTITMPKLAITQPQKPAFTSTGEEPKQKKATSQMPQEAKTDEKMQKGMEGTETQKQTVGKQVETAVSPGEAAKDIPKSKTQDENTETHKQTVGKQVESAVIPGETVKDIPKSKTEDGDTETHKQTVGKQVESAVSPGEAAKDIPKSKTQDENTETHKQTVGKQVESAVIPGETVKDIPKSETEDGDTETHKQTVGKQVESAVSPGEAVKDIPKSKTRDEATSKEEKHTENREGYEKTMETKQEETDKKRKGNLLADESVERSKKRKEAAVRSSEKEKGGKLEFIAEKVKEVKNVAAAAKKSVMELSEERQSLVKIGVAVLAIAALGAYISYTYRHRSSGNSKD</sequence>
<feature type="compositionally biased region" description="Basic and acidic residues" evidence="6">
    <location>
        <begin position="303"/>
        <end position="343"/>
    </location>
</feature>
<keyword evidence="7" id="KW-0472">Membrane</keyword>
<feature type="compositionally biased region" description="Basic and acidic residues" evidence="6">
    <location>
        <begin position="201"/>
        <end position="219"/>
    </location>
</feature>
<evidence type="ECO:0000256" key="2">
    <source>
        <dbReference type="ARBA" id="ARBA00022475"/>
    </source>
</evidence>
<comment type="similarity">
    <text evidence="4 5">Belongs to the small heat shock protein (HSP20) family.</text>
</comment>